<organism evidence="1 2">
    <name type="scientific">Lasiosphaeria hispida</name>
    <dbReference type="NCBI Taxonomy" id="260671"/>
    <lineage>
        <taxon>Eukaryota</taxon>
        <taxon>Fungi</taxon>
        <taxon>Dikarya</taxon>
        <taxon>Ascomycota</taxon>
        <taxon>Pezizomycotina</taxon>
        <taxon>Sordariomycetes</taxon>
        <taxon>Sordariomycetidae</taxon>
        <taxon>Sordariales</taxon>
        <taxon>Lasiosphaeriaceae</taxon>
        <taxon>Lasiosphaeria</taxon>
    </lineage>
</organism>
<dbReference type="Proteomes" id="UP001275084">
    <property type="component" value="Unassembled WGS sequence"/>
</dbReference>
<dbReference type="AlphaFoldDB" id="A0AAJ0HI75"/>
<keyword evidence="2" id="KW-1185">Reference proteome</keyword>
<reference evidence="1" key="2">
    <citation type="submission" date="2023-06" db="EMBL/GenBank/DDBJ databases">
        <authorList>
            <consortium name="Lawrence Berkeley National Laboratory"/>
            <person name="Haridas S."/>
            <person name="Hensen N."/>
            <person name="Bonometti L."/>
            <person name="Westerberg I."/>
            <person name="Brannstrom I.O."/>
            <person name="Guillou S."/>
            <person name="Cros-Aarteil S."/>
            <person name="Calhoun S."/>
            <person name="Kuo A."/>
            <person name="Mondo S."/>
            <person name="Pangilinan J."/>
            <person name="Riley R."/>
            <person name="Labutti K."/>
            <person name="Andreopoulos B."/>
            <person name="Lipzen A."/>
            <person name="Chen C."/>
            <person name="Yanf M."/>
            <person name="Daum C."/>
            <person name="Ng V."/>
            <person name="Clum A."/>
            <person name="Steindorff A."/>
            <person name="Ohm R."/>
            <person name="Martin F."/>
            <person name="Silar P."/>
            <person name="Natvig D."/>
            <person name="Lalanne C."/>
            <person name="Gautier V."/>
            <person name="Ament-Velasquez S.L."/>
            <person name="Kruys A."/>
            <person name="Hutchinson M.I."/>
            <person name="Powell A.J."/>
            <person name="Barry K."/>
            <person name="Miller A.N."/>
            <person name="Grigoriev I.V."/>
            <person name="Debuchy R."/>
            <person name="Gladieux P."/>
            <person name="Thoren M.H."/>
            <person name="Johannesson H."/>
        </authorList>
    </citation>
    <scope>NUCLEOTIDE SEQUENCE</scope>
    <source>
        <strain evidence="1">CBS 955.72</strain>
    </source>
</reference>
<name>A0AAJ0HI75_9PEZI</name>
<accession>A0AAJ0HI75</accession>
<sequence>MMARYREGLCMAFASLAGCAAFLLHRCRLGQCLGRKQIIFRPNRPRTVQTDSRRRQNRRLQKICTNKPQRRNIPSSRIGSGARGVGLDLGRYPDLIKRG</sequence>
<comment type="caution">
    <text evidence="1">The sequence shown here is derived from an EMBL/GenBank/DDBJ whole genome shotgun (WGS) entry which is preliminary data.</text>
</comment>
<reference evidence="1" key="1">
    <citation type="journal article" date="2023" name="Mol. Phylogenet. Evol.">
        <title>Genome-scale phylogeny and comparative genomics of the fungal order Sordariales.</title>
        <authorList>
            <person name="Hensen N."/>
            <person name="Bonometti L."/>
            <person name="Westerberg I."/>
            <person name="Brannstrom I.O."/>
            <person name="Guillou S."/>
            <person name="Cros-Aarteil S."/>
            <person name="Calhoun S."/>
            <person name="Haridas S."/>
            <person name="Kuo A."/>
            <person name="Mondo S."/>
            <person name="Pangilinan J."/>
            <person name="Riley R."/>
            <person name="LaButti K."/>
            <person name="Andreopoulos B."/>
            <person name="Lipzen A."/>
            <person name="Chen C."/>
            <person name="Yan M."/>
            <person name="Daum C."/>
            <person name="Ng V."/>
            <person name="Clum A."/>
            <person name="Steindorff A."/>
            <person name="Ohm R.A."/>
            <person name="Martin F."/>
            <person name="Silar P."/>
            <person name="Natvig D.O."/>
            <person name="Lalanne C."/>
            <person name="Gautier V."/>
            <person name="Ament-Velasquez S.L."/>
            <person name="Kruys A."/>
            <person name="Hutchinson M.I."/>
            <person name="Powell A.J."/>
            <person name="Barry K."/>
            <person name="Miller A.N."/>
            <person name="Grigoriev I.V."/>
            <person name="Debuchy R."/>
            <person name="Gladieux P."/>
            <person name="Hiltunen Thoren M."/>
            <person name="Johannesson H."/>
        </authorList>
    </citation>
    <scope>NUCLEOTIDE SEQUENCE</scope>
    <source>
        <strain evidence="1">CBS 955.72</strain>
    </source>
</reference>
<proteinExistence type="predicted"/>
<protein>
    <submittedName>
        <fullName evidence="1">Uncharacterized protein</fullName>
    </submittedName>
</protein>
<gene>
    <name evidence="1" type="ORF">B0T25DRAFT_543812</name>
</gene>
<evidence type="ECO:0000313" key="2">
    <source>
        <dbReference type="Proteomes" id="UP001275084"/>
    </source>
</evidence>
<dbReference type="EMBL" id="JAUIQD010000004">
    <property type="protein sequence ID" value="KAK3353158.1"/>
    <property type="molecule type" value="Genomic_DNA"/>
</dbReference>
<evidence type="ECO:0000313" key="1">
    <source>
        <dbReference type="EMBL" id="KAK3353158.1"/>
    </source>
</evidence>
<dbReference type="PROSITE" id="PS51257">
    <property type="entry name" value="PROKAR_LIPOPROTEIN"/>
    <property type="match status" value="1"/>
</dbReference>